<feature type="compositionally biased region" description="Basic and acidic residues" evidence="1">
    <location>
        <begin position="33"/>
        <end position="43"/>
    </location>
</feature>
<evidence type="ECO:0000313" key="2">
    <source>
        <dbReference type="EMBL" id="KAH1176411.1"/>
    </source>
</evidence>
<keyword evidence="3" id="KW-1185">Reference proteome</keyword>
<name>A0A9D3XB70_9SAUR</name>
<protein>
    <submittedName>
        <fullName evidence="2">Uncharacterized protein</fullName>
    </submittedName>
</protein>
<comment type="caution">
    <text evidence="2">The sequence shown here is derived from an EMBL/GenBank/DDBJ whole genome shotgun (WGS) entry which is preliminary data.</text>
</comment>
<reference evidence="2" key="1">
    <citation type="submission" date="2021-09" db="EMBL/GenBank/DDBJ databases">
        <title>The genome of Mauremys mutica provides insights into the evolution of semi-aquatic lifestyle.</title>
        <authorList>
            <person name="Gong S."/>
            <person name="Gao Y."/>
        </authorList>
    </citation>
    <scope>NUCLEOTIDE SEQUENCE</scope>
    <source>
        <strain evidence="2">MM-2020</strain>
        <tissue evidence="2">Muscle</tissue>
    </source>
</reference>
<dbReference type="Proteomes" id="UP000827986">
    <property type="component" value="Unassembled WGS sequence"/>
</dbReference>
<gene>
    <name evidence="2" type="ORF">KIL84_021145</name>
</gene>
<evidence type="ECO:0000256" key="1">
    <source>
        <dbReference type="SAM" id="MobiDB-lite"/>
    </source>
</evidence>
<organism evidence="2 3">
    <name type="scientific">Mauremys mutica</name>
    <name type="common">yellowpond turtle</name>
    <dbReference type="NCBI Taxonomy" id="74926"/>
    <lineage>
        <taxon>Eukaryota</taxon>
        <taxon>Metazoa</taxon>
        <taxon>Chordata</taxon>
        <taxon>Craniata</taxon>
        <taxon>Vertebrata</taxon>
        <taxon>Euteleostomi</taxon>
        <taxon>Archelosauria</taxon>
        <taxon>Testudinata</taxon>
        <taxon>Testudines</taxon>
        <taxon>Cryptodira</taxon>
        <taxon>Durocryptodira</taxon>
        <taxon>Testudinoidea</taxon>
        <taxon>Geoemydidae</taxon>
        <taxon>Geoemydinae</taxon>
        <taxon>Mauremys</taxon>
    </lineage>
</organism>
<proteinExistence type="predicted"/>
<accession>A0A9D3XB70</accession>
<evidence type="ECO:0000313" key="3">
    <source>
        <dbReference type="Proteomes" id="UP000827986"/>
    </source>
</evidence>
<sequence>MTGSRLKELKWQGPGCWRQQNMAGQLWGGHSGWEMKPRPDKLKTPKNPTNQNPAPKPGELGYSWLRNCRLLLPCRCCCVISSTQTPRGQGVQRHNPDRKGLGVITARISHLLAGAGLS</sequence>
<feature type="region of interest" description="Disordered" evidence="1">
    <location>
        <begin position="27"/>
        <end position="58"/>
    </location>
</feature>
<dbReference type="AlphaFoldDB" id="A0A9D3XB70"/>
<dbReference type="EMBL" id="JAHDVG010000475">
    <property type="protein sequence ID" value="KAH1176411.1"/>
    <property type="molecule type" value="Genomic_DNA"/>
</dbReference>